<dbReference type="PANTHER" id="PTHR34501:SF9">
    <property type="entry name" value="MAJOR OUTER MEMBRANE PROTEIN P.IA"/>
    <property type="match status" value="1"/>
</dbReference>
<keyword evidence="14" id="KW-1185">Reference proteome</keyword>
<dbReference type="SUPFAM" id="SSF56935">
    <property type="entry name" value="Porins"/>
    <property type="match status" value="1"/>
</dbReference>
<dbReference type="Proteomes" id="UP000655523">
    <property type="component" value="Unassembled WGS sequence"/>
</dbReference>
<keyword evidence="7" id="KW-0406">Ion transport</keyword>
<dbReference type="GO" id="GO:0006811">
    <property type="term" value="P:monoatomic ion transport"/>
    <property type="evidence" value="ECO:0007669"/>
    <property type="project" value="UniProtKB-KW"/>
</dbReference>
<keyword evidence="5" id="KW-0812">Transmembrane</keyword>
<evidence type="ECO:0000256" key="2">
    <source>
        <dbReference type="ARBA" id="ARBA00011233"/>
    </source>
</evidence>
<evidence type="ECO:0000256" key="7">
    <source>
        <dbReference type="ARBA" id="ARBA00023065"/>
    </source>
</evidence>
<keyword evidence="8" id="KW-0626">Porin</keyword>
<organism evidence="13 14">
    <name type="scientific">Paraburkholderia elongata</name>
    <dbReference type="NCBI Taxonomy" id="2675747"/>
    <lineage>
        <taxon>Bacteria</taxon>
        <taxon>Pseudomonadati</taxon>
        <taxon>Pseudomonadota</taxon>
        <taxon>Betaproteobacteria</taxon>
        <taxon>Burkholderiales</taxon>
        <taxon>Burkholderiaceae</taxon>
        <taxon>Paraburkholderia</taxon>
    </lineage>
</organism>
<proteinExistence type="predicted"/>
<evidence type="ECO:0000256" key="4">
    <source>
        <dbReference type="ARBA" id="ARBA00022452"/>
    </source>
</evidence>
<sequence>MDDQVKVNPLILASAAMWATVAHAQSSVTLYGLLDAGVTYTNNQHVSGTTGHSNVQATSGNLNSDRWGLRGSEDLGSGMRAIFTLENGFSITNGKLGQGGRMFGRQAWVGLATDQYGSVTLGRQYDSVVDYLGPMSLTGTQYGGTQFAHPFDNDNLDNSFRVDNAIKYASANYSGLKFGGVYGFSNQAGAFANNRLYSLGASYTAGPLNVAAAYMEINQPGMNSAGALDGTSTSADAPFTAQRQRVWGAGANYSFGAATVGLVWTQTKLDSATTISTGSPSSPTKFGSASGLSFNNYELNARYDLTPAWRISGAYTFTDGRLSNATTSAKPKWNQISLLSDYALSKRTDLYLEGVYQHVNGASGTVLNGALINGIGAQSATNTQVAVTAGIRTRF</sequence>
<keyword evidence="10" id="KW-0998">Cell outer membrane</keyword>
<comment type="subunit">
    <text evidence="2">Homotrimer.</text>
</comment>
<evidence type="ECO:0000313" key="14">
    <source>
        <dbReference type="Proteomes" id="UP000655523"/>
    </source>
</evidence>
<feature type="chain" id="PRO_5037632429" evidence="11">
    <location>
        <begin position="25"/>
        <end position="395"/>
    </location>
</feature>
<comment type="caution">
    <text evidence="13">The sequence shown here is derived from an EMBL/GenBank/DDBJ whole genome shotgun (WGS) entry which is preliminary data.</text>
</comment>
<evidence type="ECO:0000256" key="9">
    <source>
        <dbReference type="ARBA" id="ARBA00023136"/>
    </source>
</evidence>
<protein>
    <submittedName>
        <fullName evidence="13">Porin</fullName>
    </submittedName>
</protein>
<evidence type="ECO:0000256" key="3">
    <source>
        <dbReference type="ARBA" id="ARBA00022448"/>
    </source>
</evidence>
<evidence type="ECO:0000313" key="13">
    <source>
        <dbReference type="EMBL" id="NPT61912.1"/>
    </source>
</evidence>
<keyword evidence="9" id="KW-0472">Membrane</keyword>
<name>A0A972NZR5_9BURK</name>
<dbReference type="GO" id="GO:0009279">
    <property type="term" value="C:cell outer membrane"/>
    <property type="evidence" value="ECO:0007669"/>
    <property type="project" value="UniProtKB-SubCell"/>
</dbReference>
<dbReference type="InterPro" id="IPR023614">
    <property type="entry name" value="Porin_dom_sf"/>
</dbReference>
<dbReference type="InterPro" id="IPR033900">
    <property type="entry name" value="Gram_neg_porin_domain"/>
</dbReference>
<dbReference type="AlphaFoldDB" id="A0A972NZR5"/>
<evidence type="ECO:0000256" key="10">
    <source>
        <dbReference type="ARBA" id="ARBA00023237"/>
    </source>
</evidence>
<feature type="domain" description="Porin" evidence="12">
    <location>
        <begin position="13"/>
        <end position="360"/>
    </location>
</feature>
<dbReference type="Gene3D" id="2.40.160.10">
    <property type="entry name" value="Porin"/>
    <property type="match status" value="1"/>
</dbReference>
<dbReference type="Pfam" id="PF13609">
    <property type="entry name" value="Porin_4"/>
    <property type="match status" value="1"/>
</dbReference>
<evidence type="ECO:0000256" key="11">
    <source>
        <dbReference type="SAM" id="SignalP"/>
    </source>
</evidence>
<feature type="signal peptide" evidence="11">
    <location>
        <begin position="1"/>
        <end position="24"/>
    </location>
</feature>
<evidence type="ECO:0000256" key="6">
    <source>
        <dbReference type="ARBA" id="ARBA00022729"/>
    </source>
</evidence>
<dbReference type="InterPro" id="IPR050298">
    <property type="entry name" value="Gram-neg_bact_OMP"/>
</dbReference>
<accession>A0A972NZR5</accession>
<dbReference type="EMBL" id="WOEZ01000292">
    <property type="protein sequence ID" value="NPT61912.1"/>
    <property type="molecule type" value="Genomic_DNA"/>
</dbReference>
<evidence type="ECO:0000259" key="12">
    <source>
        <dbReference type="Pfam" id="PF13609"/>
    </source>
</evidence>
<dbReference type="CDD" id="cd00342">
    <property type="entry name" value="gram_neg_porins"/>
    <property type="match status" value="1"/>
</dbReference>
<evidence type="ECO:0000256" key="8">
    <source>
        <dbReference type="ARBA" id="ARBA00023114"/>
    </source>
</evidence>
<dbReference type="PANTHER" id="PTHR34501">
    <property type="entry name" value="PROTEIN YDDL-RELATED"/>
    <property type="match status" value="1"/>
</dbReference>
<evidence type="ECO:0000256" key="1">
    <source>
        <dbReference type="ARBA" id="ARBA00004571"/>
    </source>
</evidence>
<gene>
    <name evidence="13" type="ORF">GNZ13_47185</name>
</gene>
<dbReference type="GO" id="GO:0015288">
    <property type="term" value="F:porin activity"/>
    <property type="evidence" value="ECO:0007669"/>
    <property type="project" value="UniProtKB-KW"/>
</dbReference>
<keyword evidence="3" id="KW-0813">Transport</keyword>
<evidence type="ECO:0000256" key="5">
    <source>
        <dbReference type="ARBA" id="ARBA00022692"/>
    </source>
</evidence>
<comment type="subcellular location">
    <subcellularLocation>
        <location evidence="1">Cell outer membrane</location>
        <topology evidence="1">Multi-pass membrane protein</topology>
    </subcellularLocation>
</comment>
<keyword evidence="6 11" id="KW-0732">Signal</keyword>
<reference evidence="13 14" key="1">
    <citation type="submission" date="2019-11" db="EMBL/GenBank/DDBJ databases">
        <title>Metabolism of dissolved organic matter in forest soils.</title>
        <authorList>
            <person name="Cyle K.T."/>
            <person name="Wilhelm R.C."/>
            <person name="Martinez C.E."/>
        </authorList>
    </citation>
    <scope>NUCLEOTIDE SEQUENCE [LARGE SCALE GENOMIC DNA]</scope>
    <source>
        <strain evidence="13 14">5N</strain>
    </source>
</reference>
<keyword evidence="4" id="KW-1134">Transmembrane beta strand</keyword>
<dbReference type="GO" id="GO:0046930">
    <property type="term" value="C:pore complex"/>
    <property type="evidence" value="ECO:0007669"/>
    <property type="project" value="UniProtKB-KW"/>
</dbReference>